<feature type="region of interest" description="Disordered" evidence="1">
    <location>
        <begin position="132"/>
        <end position="151"/>
    </location>
</feature>
<gene>
    <name evidence="3" type="ORF">KFK09_012798</name>
</gene>
<keyword evidence="4" id="KW-1185">Reference proteome</keyword>
<proteinExistence type="predicted"/>
<dbReference type="PANTHER" id="PTHR33430">
    <property type="entry name" value="MATERNAL EFFECT EMBRYO ARREST PROTEIN"/>
    <property type="match status" value="1"/>
</dbReference>
<name>A0A8T3BIQ9_DENNO</name>
<dbReference type="AlphaFoldDB" id="A0A8T3BIQ9"/>
<evidence type="ECO:0000256" key="1">
    <source>
        <dbReference type="SAM" id="MobiDB-lite"/>
    </source>
</evidence>
<organism evidence="3 4">
    <name type="scientific">Dendrobium nobile</name>
    <name type="common">Orchid</name>
    <dbReference type="NCBI Taxonomy" id="94219"/>
    <lineage>
        <taxon>Eukaryota</taxon>
        <taxon>Viridiplantae</taxon>
        <taxon>Streptophyta</taxon>
        <taxon>Embryophyta</taxon>
        <taxon>Tracheophyta</taxon>
        <taxon>Spermatophyta</taxon>
        <taxon>Magnoliopsida</taxon>
        <taxon>Liliopsida</taxon>
        <taxon>Asparagales</taxon>
        <taxon>Orchidaceae</taxon>
        <taxon>Epidendroideae</taxon>
        <taxon>Malaxideae</taxon>
        <taxon>Dendrobiinae</taxon>
        <taxon>Dendrobium</taxon>
    </lineage>
</organism>
<comment type="caution">
    <text evidence="3">The sequence shown here is derived from an EMBL/GenBank/DDBJ whole genome shotgun (WGS) entry which is preliminary data.</text>
</comment>
<dbReference type="OrthoDB" id="666653at2759"/>
<keyword evidence="2" id="KW-0472">Membrane</keyword>
<dbReference type="EMBL" id="JAGYWB010000009">
    <property type="protein sequence ID" value="KAI0512160.1"/>
    <property type="molecule type" value="Genomic_DNA"/>
</dbReference>
<sequence length="151" mass="15950">MGCGFLMMALVNVVQIKLGRLGCASAATIGAIIPLVTLIPIAMLIYIGVIFYAFTSYFSSLILTAQHFNFCRCSASHLQTSSSPPSGAPSANCKPSTLRLAVLLPLQQQQPAVVILLLGSVFNHSPKKLLPPSTSLHPGSATTHKLPPQPL</sequence>
<protein>
    <submittedName>
        <fullName evidence="3">Uncharacterized protein</fullName>
    </submittedName>
</protein>
<feature type="compositionally biased region" description="Polar residues" evidence="1">
    <location>
        <begin position="132"/>
        <end position="143"/>
    </location>
</feature>
<reference evidence="3" key="1">
    <citation type="journal article" date="2022" name="Front. Genet.">
        <title>Chromosome-Scale Assembly of the Dendrobium nobile Genome Provides Insights Into the Molecular Mechanism of the Biosynthesis of the Medicinal Active Ingredient of Dendrobium.</title>
        <authorList>
            <person name="Xu Q."/>
            <person name="Niu S.-C."/>
            <person name="Li K.-L."/>
            <person name="Zheng P.-J."/>
            <person name="Zhang X.-J."/>
            <person name="Jia Y."/>
            <person name="Liu Y."/>
            <person name="Niu Y.-X."/>
            <person name="Yu L.-H."/>
            <person name="Chen D.-F."/>
            <person name="Zhang G.-Q."/>
        </authorList>
    </citation>
    <scope>NUCLEOTIDE SEQUENCE</scope>
    <source>
        <tissue evidence="3">Leaf</tissue>
    </source>
</reference>
<dbReference type="PANTHER" id="PTHR33430:SF7">
    <property type="entry name" value="OS07G0240400 PROTEIN"/>
    <property type="match status" value="1"/>
</dbReference>
<accession>A0A8T3BIQ9</accession>
<evidence type="ECO:0000256" key="2">
    <source>
        <dbReference type="SAM" id="Phobius"/>
    </source>
</evidence>
<dbReference type="Proteomes" id="UP000829196">
    <property type="component" value="Unassembled WGS sequence"/>
</dbReference>
<evidence type="ECO:0000313" key="3">
    <source>
        <dbReference type="EMBL" id="KAI0512160.1"/>
    </source>
</evidence>
<keyword evidence="2" id="KW-0812">Transmembrane</keyword>
<keyword evidence="2" id="KW-1133">Transmembrane helix</keyword>
<evidence type="ECO:0000313" key="4">
    <source>
        <dbReference type="Proteomes" id="UP000829196"/>
    </source>
</evidence>
<feature type="transmembrane region" description="Helical" evidence="2">
    <location>
        <begin position="31"/>
        <end position="54"/>
    </location>
</feature>